<proteinExistence type="predicted"/>
<evidence type="ECO:0000313" key="1">
    <source>
        <dbReference type="EMBL" id="PBK88377.1"/>
    </source>
</evidence>
<dbReference type="EMBL" id="KZ293673">
    <property type="protein sequence ID" value="PBK88377.1"/>
    <property type="molecule type" value="Genomic_DNA"/>
</dbReference>
<dbReference type="AlphaFoldDB" id="A0A2H3DH15"/>
<gene>
    <name evidence="1" type="ORF">ARMGADRAFT_1016134</name>
</gene>
<dbReference type="Proteomes" id="UP000217790">
    <property type="component" value="Unassembled WGS sequence"/>
</dbReference>
<accession>A0A2H3DH15</accession>
<evidence type="ECO:0000313" key="2">
    <source>
        <dbReference type="Proteomes" id="UP000217790"/>
    </source>
</evidence>
<reference evidence="2" key="1">
    <citation type="journal article" date="2017" name="Nat. Ecol. Evol.">
        <title>Genome expansion and lineage-specific genetic innovations in the forest pathogenic fungi Armillaria.</title>
        <authorList>
            <person name="Sipos G."/>
            <person name="Prasanna A.N."/>
            <person name="Walter M.C."/>
            <person name="O'Connor E."/>
            <person name="Balint B."/>
            <person name="Krizsan K."/>
            <person name="Kiss B."/>
            <person name="Hess J."/>
            <person name="Varga T."/>
            <person name="Slot J."/>
            <person name="Riley R."/>
            <person name="Boka B."/>
            <person name="Rigling D."/>
            <person name="Barry K."/>
            <person name="Lee J."/>
            <person name="Mihaltcheva S."/>
            <person name="LaButti K."/>
            <person name="Lipzen A."/>
            <person name="Waldron R."/>
            <person name="Moloney N.M."/>
            <person name="Sperisen C."/>
            <person name="Kredics L."/>
            <person name="Vagvoelgyi C."/>
            <person name="Patrignani A."/>
            <person name="Fitzpatrick D."/>
            <person name="Nagy I."/>
            <person name="Doyle S."/>
            <person name="Anderson J.B."/>
            <person name="Grigoriev I.V."/>
            <person name="Gueldener U."/>
            <person name="Muensterkoetter M."/>
            <person name="Nagy L.G."/>
        </authorList>
    </citation>
    <scope>NUCLEOTIDE SEQUENCE [LARGE SCALE GENOMIC DNA]</scope>
    <source>
        <strain evidence="2">Ar21-2</strain>
    </source>
</reference>
<dbReference type="InParanoid" id="A0A2H3DH15"/>
<organism evidence="1 2">
    <name type="scientific">Armillaria gallica</name>
    <name type="common">Bulbous honey fungus</name>
    <name type="synonym">Armillaria bulbosa</name>
    <dbReference type="NCBI Taxonomy" id="47427"/>
    <lineage>
        <taxon>Eukaryota</taxon>
        <taxon>Fungi</taxon>
        <taxon>Dikarya</taxon>
        <taxon>Basidiomycota</taxon>
        <taxon>Agaricomycotina</taxon>
        <taxon>Agaricomycetes</taxon>
        <taxon>Agaricomycetidae</taxon>
        <taxon>Agaricales</taxon>
        <taxon>Marasmiineae</taxon>
        <taxon>Physalacriaceae</taxon>
        <taxon>Armillaria</taxon>
    </lineage>
</organism>
<name>A0A2H3DH15_ARMGA</name>
<sequence length="149" mass="17211">MAPHSNLVRAANILVLRAVYSCKRPSEHGITVTITICPLTKFTAWNVFRLLAVRDEPGISHCISTGRLFHSFRMITTLHQRYFWYRTFDCRNHVACPRSKRRCLCRSNIRCRDVSPPKYAAEYTDFVCNAPLARLHFLHCSVYIFCGGT</sequence>
<protein>
    <submittedName>
        <fullName evidence="1">Uncharacterized protein</fullName>
    </submittedName>
</protein>
<keyword evidence="2" id="KW-1185">Reference proteome</keyword>